<comment type="caution">
    <text evidence="5">The sequence shown here is derived from an EMBL/GenBank/DDBJ whole genome shotgun (WGS) entry which is preliminary data.</text>
</comment>
<dbReference type="EMBL" id="MFSV01000028">
    <property type="protein sequence ID" value="OGI58969.1"/>
    <property type="molecule type" value="Genomic_DNA"/>
</dbReference>
<name>A0A1F6UNM1_9PROT</name>
<dbReference type="PANTHER" id="PTHR43761">
    <property type="entry name" value="D-ISOMER SPECIFIC 2-HYDROXYACID DEHYDROGENASE FAMILY PROTEIN (AFU_ORTHOLOGUE AFUA_1G13630)"/>
    <property type="match status" value="1"/>
</dbReference>
<dbReference type="InterPro" id="IPR006140">
    <property type="entry name" value="D-isomer_DH_NAD-bd"/>
</dbReference>
<dbReference type="Proteomes" id="UP000177950">
    <property type="component" value="Unassembled WGS sequence"/>
</dbReference>
<protein>
    <submittedName>
        <fullName evidence="5">Glycerate dehydrogenase</fullName>
    </submittedName>
</protein>
<evidence type="ECO:0000256" key="2">
    <source>
        <dbReference type="ARBA" id="ARBA00023002"/>
    </source>
</evidence>
<evidence type="ECO:0000256" key="3">
    <source>
        <dbReference type="ARBA" id="ARBA00023027"/>
    </source>
</evidence>
<dbReference type="SUPFAM" id="SSF52283">
    <property type="entry name" value="Formate/glycerate dehydrogenase catalytic domain-like"/>
    <property type="match status" value="1"/>
</dbReference>
<reference evidence="5 6" key="1">
    <citation type="journal article" date="2016" name="Nat. Commun.">
        <title>Thousands of microbial genomes shed light on interconnected biogeochemical processes in an aquifer system.</title>
        <authorList>
            <person name="Anantharaman K."/>
            <person name="Brown C.T."/>
            <person name="Hug L.A."/>
            <person name="Sharon I."/>
            <person name="Castelle C.J."/>
            <person name="Probst A.J."/>
            <person name="Thomas B.C."/>
            <person name="Singh A."/>
            <person name="Wilkins M.J."/>
            <person name="Karaoz U."/>
            <person name="Brodie E.L."/>
            <person name="Williams K.H."/>
            <person name="Hubbard S.S."/>
            <person name="Banfield J.F."/>
        </authorList>
    </citation>
    <scope>NUCLEOTIDE SEQUENCE [LARGE SCALE GENOMIC DNA]</scope>
</reference>
<evidence type="ECO:0000259" key="4">
    <source>
        <dbReference type="Pfam" id="PF02826"/>
    </source>
</evidence>
<dbReference type="PROSITE" id="PS00670">
    <property type="entry name" value="D_2_HYDROXYACID_DH_2"/>
    <property type="match status" value="1"/>
</dbReference>
<evidence type="ECO:0000313" key="6">
    <source>
        <dbReference type="Proteomes" id="UP000177950"/>
    </source>
</evidence>
<dbReference type="PROSITE" id="PS00671">
    <property type="entry name" value="D_2_HYDROXYACID_DH_3"/>
    <property type="match status" value="1"/>
</dbReference>
<dbReference type="AlphaFoldDB" id="A0A1F6UNM1"/>
<keyword evidence="3" id="KW-0520">NAD</keyword>
<dbReference type="SUPFAM" id="SSF51735">
    <property type="entry name" value="NAD(P)-binding Rossmann-fold domains"/>
    <property type="match status" value="1"/>
</dbReference>
<dbReference type="InterPro" id="IPR036291">
    <property type="entry name" value="NAD(P)-bd_dom_sf"/>
</dbReference>
<evidence type="ECO:0000313" key="5">
    <source>
        <dbReference type="EMBL" id="OGI58969.1"/>
    </source>
</evidence>
<organism evidence="5 6">
    <name type="scientific">Candidatus Muproteobacteria bacterium RBG_19FT_COMBO_61_10</name>
    <dbReference type="NCBI Taxonomy" id="1817761"/>
    <lineage>
        <taxon>Bacteria</taxon>
        <taxon>Pseudomonadati</taxon>
        <taxon>Pseudomonadota</taxon>
        <taxon>Candidatus Muproteobacteria</taxon>
    </lineage>
</organism>
<evidence type="ECO:0000256" key="1">
    <source>
        <dbReference type="ARBA" id="ARBA00005854"/>
    </source>
</evidence>
<accession>A0A1F6UNM1</accession>
<dbReference type="InterPro" id="IPR050418">
    <property type="entry name" value="D-iso_2-hydroxyacid_DH_PdxB"/>
</dbReference>
<proteinExistence type="inferred from homology"/>
<dbReference type="PANTHER" id="PTHR43761:SF1">
    <property type="entry name" value="D-ISOMER SPECIFIC 2-HYDROXYACID DEHYDROGENASE CATALYTIC DOMAIN-CONTAINING PROTEIN-RELATED"/>
    <property type="match status" value="1"/>
</dbReference>
<dbReference type="Pfam" id="PF02826">
    <property type="entry name" value="2-Hacid_dh_C"/>
    <property type="match status" value="1"/>
</dbReference>
<dbReference type="GO" id="GO:0016616">
    <property type="term" value="F:oxidoreductase activity, acting on the CH-OH group of donors, NAD or NADP as acceptor"/>
    <property type="evidence" value="ECO:0007669"/>
    <property type="project" value="InterPro"/>
</dbReference>
<dbReference type="GO" id="GO:0051287">
    <property type="term" value="F:NAD binding"/>
    <property type="evidence" value="ECO:0007669"/>
    <property type="project" value="InterPro"/>
</dbReference>
<feature type="non-terminal residue" evidence="5">
    <location>
        <position position="246"/>
    </location>
</feature>
<sequence>MKIAFLDRSTFSDSIAFPVARLAAEWREHARTAPNEVLTHAADATVVVTNKAKLPAVLLEQLPKLKLVAVAATGVDHVDLDAASRLGIGVCNVRDYAMRSVPEHVLAVLLALRRNLIAYAAAARDGAWSRAENFCLHNWPIEDLAGSTLGIIGGGALGQSVAKLGAAFGMRVLLAEQRGAPLRPGRTAFEQVLSEADVLSLHVPLTHATRNLIGAAELARMQASAILINSARGGVVDEVALVEALR</sequence>
<gene>
    <name evidence="5" type="ORF">A2V58_02170</name>
</gene>
<dbReference type="InterPro" id="IPR029753">
    <property type="entry name" value="D-isomer_DH_CS"/>
</dbReference>
<keyword evidence="2" id="KW-0560">Oxidoreductase</keyword>
<feature type="domain" description="D-isomer specific 2-hydroxyacid dehydrogenase NAD-binding" evidence="4">
    <location>
        <begin position="106"/>
        <end position="246"/>
    </location>
</feature>
<dbReference type="Gene3D" id="3.40.50.720">
    <property type="entry name" value="NAD(P)-binding Rossmann-like Domain"/>
    <property type="match status" value="2"/>
</dbReference>
<comment type="similarity">
    <text evidence="1">Belongs to the D-isomer specific 2-hydroxyacid dehydrogenase family.</text>
</comment>